<dbReference type="SMART" id="SM01173">
    <property type="entry name" value="DUF4187"/>
    <property type="match status" value="1"/>
</dbReference>
<dbReference type="PANTHER" id="PTHR21032">
    <property type="entry name" value="G PATCH DOMAIN-CONTAINING PROTEIN 11"/>
    <property type="match status" value="1"/>
</dbReference>
<feature type="compositionally biased region" description="Polar residues" evidence="1">
    <location>
        <begin position="125"/>
        <end position="136"/>
    </location>
</feature>
<dbReference type="PANTHER" id="PTHR21032:SF0">
    <property type="entry name" value="G PATCH DOMAIN-CONTAINING PROTEIN 11"/>
    <property type="match status" value="1"/>
</dbReference>
<evidence type="ECO:0000313" key="5">
    <source>
        <dbReference type="Proteomes" id="UP000189513"/>
    </source>
</evidence>
<organism evidence="3">
    <name type="scientific">Cyberlindnera fabianii</name>
    <name type="common">Yeast</name>
    <name type="synonym">Hansenula fabianii</name>
    <dbReference type="NCBI Taxonomy" id="36022"/>
    <lineage>
        <taxon>Eukaryota</taxon>
        <taxon>Fungi</taxon>
        <taxon>Dikarya</taxon>
        <taxon>Ascomycota</taxon>
        <taxon>Saccharomycotina</taxon>
        <taxon>Saccharomycetes</taxon>
        <taxon>Phaffomycetales</taxon>
        <taxon>Phaffomycetaceae</taxon>
        <taxon>Cyberlindnera</taxon>
    </lineage>
</organism>
<gene>
    <name evidence="4" type="ORF">BON22_3038</name>
    <name evidence="3" type="ORF">CYFA0S_06e04126g</name>
</gene>
<protein>
    <submittedName>
        <fullName evidence="3">CYFA0S06e04126g1_1</fullName>
    </submittedName>
    <submittedName>
        <fullName evidence="4">G patch domain-containing protein 11</fullName>
    </submittedName>
</protein>
<accession>A0A061B0P3</accession>
<evidence type="ECO:0000259" key="2">
    <source>
        <dbReference type="PROSITE" id="PS50174"/>
    </source>
</evidence>
<dbReference type="AlphaFoldDB" id="A0A061B0P3"/>
<feature type="region of interest" description="Disordered" evidence="1">
    <location>
        <begin position="275"/>
        <end position="307"/>
    </location>
</feature>
<dbReference type="EMBL" id="LK052891">
    <property type="protein sequence ID" value="CDR41217.1"/>
    <property type="molecule type" value="Genomic_DNA"/>
</dbReference>
<feature type="compositionally biased region" description="Acidic residues" evidence="1">
    <location>
        <begin position="298"/>
        <end position="307"/>
    </location>
</feature>
<reference evidence="3" key="1">
    <citation type="journal article" date="2014" name="Genome Announc.">
        <title>Genome sequence of the yeast Cyberlindnera fabianii (Hansenula fabianii).</title>
        <authorList>
            <person name="Freel K.C."/>
            <person name="Sarilar V."/>
            <person name="Neuveglise C."/>
            <person name="Devillers H."/>
            <person name="Friedrich A."/>
            <person name="Schacherer J."/>
        </authorList>
    </citation>
    <scope>NUCLEOTIDE SEQUENCE</scope>
    <source>
        <strain evidence="3">YJS4271</strain>
    </source>
</reference>
<dbReference type="GO" id="GO:0003676">
    <property type="term" value="F:nucleic acid binding"/>
    <property type="evidence" value="ECO:0007669"/>
    <property type="project" value="InterPro"/>
</dbReference>
<dbReference type="Pfam" id="PF01585">
    <property type="entry name" value="G-patch"/>
    <property type="match status" value="1"/>
</dbReference>
<dbReference type="OrthoDB" id="786951at2759"/>
<feature type="compositionally biased region" description="Polar residues" evidence="1">
    <location>
        <begin position="91"/>
        <end position="115"/>
    </location>
</feature>
<dbReference type="Pfam" id="PF13821">
    <property type="entry name" value="DUF4187"/>
    <property type="match status" value="1"/>
</dbReference>
<dbReference type="InterPro" id="IPR000467">
    <property type="entry name" value="G_patch_dom"/>
</dbReference>
<reference evidence="5" key="2">
    <citation type="journal article" date="2017" name="Genome Announc.">
        <title>Genome sequences of Cyberlindnera fabianii 65, Pichia kudriavzevii 129, and Saccharomyces cerevisiae 131 isolated from fermented masau fruits in Zimbabwe.</title>
        <authorList>
            <person name="van Rijswijck I.M.H."/>
            <person name="Derks M.F.L."/>
            <person name="Abee T."/>
            <person name="de Ridder D."/>
            <person name="Smid E.J."/>
        </authorList>
    </citation>
    <scope>NUCLEOTIDE SEQUENCE [LARGE SCALE GENOMIC DNA]</scope>
    <source>
        <strain evidence="5">65</strain>
    </source>
</reference>
<dbReference type="VEuPathDB" id="FungiDB:BON22_3038"/>
<feature type="compositionally biased region" description="Low complexity" evidence="1">
    <location>
        <begin position="46"/>
        <end position="55"/>
    </location>
</feature>
<dbReference type="EMBL" id="MPUK01000005">
    <property type="protein sequence ID" value="ONH67076.1"/>
    <property type="molecule type" value="Genomic_DNA"/>
</dbReference>
<feature type="region of interest" description="Disordered" evidence="1">
    <location>
        <begin position="1"/>
        <end position="148"/>
    </location>
</feature>
<evidence type="ECO:0000256" key="1">
    <source>
        <dbReference type="SAM" id="MobiDB-lite"/>
    </source>
</evidence>
<dbReference type="GO" id="GO:0000776">
    <property type="term" value="C:kinetochore"/>
    <property type="evidence" value="ECO:0007669"/>
    <property type="project" value="TreeGrafter"/>
</dbReference>
<dbReference type="InterPro" id="IPR039249">
    <property type="entry name" value="GPATCH11"/>
</dbReference>
<reference evidence="4" key="3">
    <citation type="submission" date="2017-01" db="EMBL/GenBank/DDBJ databases">
        <authorList>
            <person name="Mah S.A."/>
            <person name="Swanson W.J."/>
            <person name="Moy G.W."/>
            <person name="Vacquier V.D."/>
        </authorList>
    </citation>
    <scope>NUCLEOTIDE SEQUENCE [LARGE SCALE GENOMIC DNA]</scope>
    <source>
        <strain evidence="4">65</strain>
    </source>
</reference>
<dbReference type="OMA" id="LEPCHSA"/>
<keyword evidence="5" id="KW-1185">Reference proteome</keyword>
<feature type="domain" description="G-patch" evidence="2">
    <location>
        <begin position="145"/>
        <end position="194"/>
    </location>
</feature>
<evidence type="ECO:0000313" key="4">
    <source>
        <dbReference type="EMBL" id="ONH67076.1"/>
    </source>
</evidence>
<sequence>MPSQMPTKRSLLGFEDSDDDTLEAPALPIIKRQRVPKPIFKPTPQPKSSTSSPTDSPHPEEDTTPKPTLGGPATDDYLTMTIQEDEATGPQRLSSHSNSPEKPTPQDHQISTFTRMKTPLFGQIDDSSTHVTSNVMKSIPNEPLRTSKGLKIMQKMGFKVGDTLGADSQSSTALKEPIIVVPRSKTIGIKVSENKEQEYKEGVSMADEAEFKKRQQDETKRGKLERVLRKMQKYCFEFEDRDVVDVEKVDLRDLNVMWRGYVRDVQEAIRRKREEKKLEGDDDHVSEIGTSDGAKEQDSEEIEENVDEELELFEEQPIEKRIERLNLHLRSEYDYCFYCGTRYDGQDDLFQNCPGSTEEEHL</sequence>
<proteinExistence type="predicted"/>
<dbReference type="Proteomes" id="UP000189513">
    <property type="component" value="Unassembled WGS sequence"/>
</dbReference>
<dbReference type="PROSITE" id="PS50174">
    <property type="entry name" value="G_PATCH"/>
    <property type="match status" value="1"/>
</dbReference>
<evidence type="ECO:0000313" key="3">
    <source>
        <dbReference type="EMBL" id="CDR41217.1"/>
    </source>
</evidence>
<name>A0A061B0P3_CYBFA</name>
<dbReference type="InterPro" id="IPR025239">
    <property type="entry name" value="DUF4187"/>
</dbReference>
<feature type="compositionally biased region" description="Basic and acidic residues" evidence="1">
    <location>
        <begin position="275"/>
        <end position="286"/>
    </location>
</feature>